<feature type="domain" description="DUF2061" evidence="2">
    <location>
        <begin position="1"/>
        <end position="52"/>
    </location>
</feature>
<evidence type="ECO:0000313" key="3">
    <source>
        <dbReference type="EMBL" id="QEA05287.1"/>
    </source>
</evidence>
<dbReference type="EMBL" id="MN079098">
    <property type="protein sequence ID" value="QEA05287.1"/>
    <property type="molecule type" value="Genomic_DNA"/>
</dbReference>
<keyword evidence="1" id="KW-0812">Transmembrane</keyword>
<dbReference type="AlphaFoldDB" id="A0A5B8RF08"/>
<feature type="transmembrane region" description="Helical" evidence="1">
    <location>
        <begin position="12"/>
        <end position="35"/>
    </location>
</feature>
<organism evidence="3">
    <name type="scientific">uncultured organism</name>
    <dbReference type="NCBI Taxonomy" id="155900"/>
    <lineage>
        <taxon>unclassified sequences</taxon>
        <taxon>environmental samples</taxon>
    </lineage>
</organism>
<keyword evidence="1" id="KW-0472">Membrane</keyword>
<evidence type="ECO:0000259" key="2">
    <source>
        <dbReference type="Pfam" id="PF09834"/>
    </source>
</evidence>
<reference evidence="3" key="1">
    <citation type="submission" date="2019-06" db="EMBL/GenBank/DDBJ databases">
        <authorList>
            <person name="Murdoch R.W."/>
            <person name="Fathepure B."/>
        </authorList>
    </citation>
    <scope>NUCLEOTIDE SEQUENCE</scope>
</reference>
<gene>
    <name evidence="3" type="ORF">KBTEX_01607</name>
</gene>
<proteinExistence type="predicted"/>
<name>A0A5B8RF08_9ZZZZ</name>
<dbReference type="Pfam" id="PF09834">
    <property type="entry name" value="DUF2061"/>
    <property type="match status" value="1"/>
</dbReference>
<sequence>MIKTLTFAMMHFSIAVSVVYMLTGSLAVGGLVGLIEPMCNTVAFFFHEKLWERHRARRETGGPPAMAA</sequence>
<accession>A0A5B8RF08</accession>
<dbReference type="InterPro" id="IPR018638">
    <property type="entry name" value="DUF2061_membrane"/>
</dbReference>
<protein>
    <recommendedName>
        <fullName evidence="2">DUF2061 domain-containing protein</fullName>
    </recommendedName>
</protein>
<keyword evidence="1" id="KW-1133">Transmembrane helix</keyword>
<evidence type="ECO:0000256" key="1">
    <source>
        <dbReference type="SAM" id="Phobius"/>
    </source>
</evidence>